<dbReference type="SUPFAM" id="SSF81383">
    <property type="entry name" value="F-box domain"/>
    <property type="match status" value="1"/>
</dbReference>
<reference evidence="2 3" key="1">
    <citation type="journal article" date="2009" name="Nat. Genet.">
        <title>The genome of the cucumber, Cucumis sativus L.</title>
        <authorList>
            <person name="Huang S."/>
            <person name="Li R."/>
            <person name="Zhang Z."/>
            <person name="Li L."/>
            <person name="Gu X."/>
            <person name="Fan W."/>
            <person name="Lucas W.J."/>
            <person name="Wang X."/>
            <person name="Xie B."/>
            <person name="Ni P."/>
            <person name="Ren Y."/>
            <person name="Zhu H."/>
            <person name="Li J."/>
            <person name="Lin K."/>
            <person name="Jin W."/>
            <person name="Fei Z."/>
            <person name="Li G."/>
            <person name="Staub J."/>
            <person name="Kilian A."/>
            <person name="van der Vossen E.A."/>
            <person name="Wu Y."/>
            <person name="Guo J."/>
            <person name="He J."/>
            <person name="Jia Z."/>
            <person name="Ren Y."/>
            <person name="Tian G."/>
            <person name="Lu Y."/>
            <person name="Ruan J."/>
            <person name="Qian W."/>
            <person name="Wang M."/>
            <person name="Huang Q."/>
            <person name="Li B."/>
            <person name="Xuan Z."/>
            <person name="Cao J."/>
            <person name="Asan"/>
            <person name="Wu Z."/>
            <person name="Zhang J."/>
            <person name="Cai Q."/>
            <person name="Bai Y."/>
            <person name="Zhao B."/>
            <person name="Han Y."/>
            <person name="Li Y."/>
            <person name="Li X."/>
            <person name="Wang S."/>
            <person name="Shi Q."/>
            <person name="Liu S."/>
            <person name="Cho W.K."/>
            <person name="Kim J.Y."/>
            <person name="Xu Y."/>
            <person name="Heller-Uszynska K."/>
            <person name="Miao H."/>
            <person name="Cheng Z."/>
            <person name="Zhang S."/>
            <person name="Wu J."/>
            <person name="Yang Y."/>
            <person name="Kang H."/>
            <person name="Li M."/>
            <person name="Liang H."/>
            <person name="Ren X."/>
            <person name="Shi Z."/>
            <person name="Wen M."/>
            <person name="Jian M."/>
            <person name="Yang H."/>
            <person name="Zhang G."/>
            <person name="Yang Z."/>
            <person name="Chen R."/>
            <person name="Liu S."/>
            <person name="Li J."/>
            <person name="Ma L."/>
            <person name="Liu H."/>
            <person name="Zhou Y."/>
            <person name="Zhao J."/>
            <person name="Fang X."/>
            <person name="Li G."/>
            <person name="Fang L."/>
            <person name="Li Y."/>
            <person name="Liu D."/>
            <person name="Zheng H."/>
            <person name="Zhang Y."/>
            <person name="Qin N."/>
            <person name="Li Z."/>
            <person name="Yang G."/>
            <person name="Yang S."/>
            <person name="Bolund L."/>
            <person name="Kristiansen K."/>
            <person name="Zheng H."/>
            <person name="Li S."/>
            <person name="Zhang X."/>
            <person name="Yang H."/>
            <person name="Wang J."/>
            <person name="Sun R."/>
            <person name="Zhang B."/>
            <person name="Jiang S."/>
            <person name="Wang J."/>
            <person name="Du Y."/>
            <person name="Li S."/>
        </authorList>
    </citation>
    <scope>NUCLEOTIDE SEQUENCE [LARGE SCALE GENOMIC DNA]</scope>
    <source>
        <strain evidence="3">cv. 9930</strain>
    </source>
</reference>
<dbReference type="SUPFAM" id="SSF50965">
    <property type="entry name" value="Galactose oxidase, central domain"/>
    <property type="match status" value="1"/>
</dbReference>
<dbReference type="PANTHER" id="PTHR31672">
    <property type="entry name" value="BNACNNG10540D PROTEIN"/>
    <property type="match status" value="1"/>
</dbReference>
<dbReference type="AlphaFoldDB" id="A0A0A0M1M5"/>
<dbReference type="Gene3D" id="1.20.1280.50">
    <property type="match status" value="1"/>
</dbReference>
<dbReference type="CDD" id="cd09917">
    <property type="entry name" value="F-box_SF"/>
    <property type="match status" value="1"/>
</dbReference>
<dbReference type="InterPro" id="IPR017451">
    <property type="entry name" value="F-box-assoc_interact_dom"/>
</dbReference>
<reference evidence="2 3" key="3">
    <citation type="journal article" date="2010" name="BMC Genomics">
        <title>Transcriptome sequencing and comparative analysis of cucumber flowers with different sex types.</title>
        <authorList>
            <person name="Guo S."/>
            <person name="Zheng Y."/>
            <person name="Joung J.G."/>
            <person name="Liu S."/>
            <person name="Zhang Z."/>
            <person name="Crasta O.R."/>
            <person name="Sobral B.W."/>
            <person name="Xu Y."/>
            <person name="Huang S."/>
            <person name="Fei Z."/>
        </authorList>
    </citation>
    <scope>NUCLEOTIDE SEQUENCE [LARGE SCALE GENOMIC DNA]</scope>
    <source>
        <strain evidence="3">cv. 9930</strain>
    </source>
</reference>
<name>A0A0A0M1M5_CUCSA</name>
<dbReference type="EMBL" id="CM002922">
    <property type="protein sequence ID" value="KGN66126.1"/>
    <property type="molecule type" value="Genomic_DNA"/>
</dbReference>
<dbReference type="OrthoDB" id="610337at2759"/>
<dbReference type="Pfam" id="PF08268">
    <property type="entry name" value="FBA_3"/>
    <property type="match status" value="1"/>
</dbReference>
<dbReference type="InterPro" id="IPR013187">
    <property type="entry name" value="F-box-assoc_dom_typ3"/>
</dbReference>
<dbReference type="Proteomes" id="UP000029981">
    <property type="component" value="Chromosome 1"/>
</dbReference>
<dbReference type="SMR" id="A0A0A0M1M5"/>
<feature type="domain" description="F-box" evidence="1">
    <location>
        <begin position="10"/>
        <end position="66"/>
    </location>
</feature>
<evidence type="ECO:0000259" key="1">
    <source>
        <dbReference type="PROSITE" id="PS50181"/>
    </source>
</evidence>
<protein>
    <recommendedName>
        <fullName evidence="1">F-box domain-containing protein</fullName>
    </recommendedName>
</protein>
<sequence length="383" mass="43941">MEKKPKTNIVNKRSELPPDVLQLIFSKLPFFNLPTCRLVSTTWNNLISSCKFDPSISISHLFFARFYSSRHPNLHCVEFDPQHAEGMSTVASFAFHPDLSSGSCRITIINSCSGLISLIINKRRRRGHRLDLVCVLNPITNEYFKLPTSRSKGDRVPNYCYGLGFSPTTNQYKLARTHFTHDEFIVDIFAFGTSCEWTPVGSVPNFLNEYHGVYLNGGLYWVGSQKLPNGGISDYTEVIYRLDLKDEKFEKISFPLDGGDDPYIAVYNGTLYLTFCCEDFDYHAWKMEEDFSWSKEFVLALPENVHHSLRHHPIGYYLQLIKFCEDGNILCLYAGILLILYDPSTQTVEILTNQDFEIKEAMWVHQIESFSFNSLHNILAGKC</sequence>
<organism evidence="2 3">
    <name type="scientific">Cucumis sativus</name>
    <name type="common">Cucumber</name>
    <dbReference type="NCBI Taxonomy" id="3659"/>
    <lineage>
        <taxon>Eukaryota</taxon>
        <taxon>Viridiplantae</taxon>
        <taxon>Streptophyta</taxon>
        <taxon>Embryophyta</taxon>
        <taxon>Tracheophyta</taxon>
        <taxon>Spermatophyta</taxon>
        <taxon>Magnoliopsida</taxon>
        <taxon>eudicotyledons</taxon>
        <taxon>Gunneridae</taxon>
        <taxon>Pentapetalae</taxon>
        <taxon>rosids</taxon>
        <taxon>fabids</taxon>
        <taxon>Cucurbitales</taxon>
        <taxon>Cucurbitaceae</taxon>
        <taxon>Benincaseae</taxon>
        <taxon>Cucumis</taxon>
    </lineage>
</organism>
<reference evidence="2 3" key="4">
    <citation type="journal article" date="2011" name="BMC Genomics">
        <title>RNA-Seq improves annotation of protein-coding genes in the cucumber genome.</title>
        <authorList>
            <person name="Li Z."/>
            <person name="Zhang Z."/>
            <person name="Yan P."/>
            <person name="Huang S."/>
            <person name="Fei Z."/>
            <person name="Lin K."/>
        </authorList>
    </citation>
    <scope>NUCLEOTIDE SEQUENCE [LARGE SCALE GENOMIC DNA]</scope>
    <source>
        <strain evidence="3">cv. 9930</strain>
    </source>
</reference>
<dbReference type="Pfam" id="PF00646">
    <property type="entry name" value="F-box"/>
    <property type="match status" value="1"/>
</dbReference>
<reference evidence="2 3" key="2">
    <citation type="journal article" date="2009" name="PLoS ONE">
        <title>An integrated genetic and cytogenetic map of the cucumber genome.</title>
        <authorList>
            <person name="Ren Y."/>
            <person name="Zhang Z."/>
            <person name="Liu J."/>
            <person name="Staub J.E."/>
            <person name="Han Y."/>
            <person name="Cheng Z."/>
            <person name="Li X."/>
            <person name="Lu J."/>
            <person name="Miao H."/>
            <person name="Kang H."/>
            <person name="Xie B."/>
            <person name="Gu X."/>
            <person name="Wang X."/>
            <person name="Du Y."/>
            <person name="Jin W."/>
            <person name="Huang S."/>
        </authorList>
    </citation>
    <scope>NUCLEOTIDE SEQUENCE [LARGE SCALE GENOMIC DNA]</scope>
    <source>
        <strain evidence="3">cv. 9930</strain>
    </source>
</reference>
<dbReference type="NCBIfam" id="TIGR01640">
    <property type="entry name" value="F_box_assoc_1"/>
    <property type="match status" value="1"/>
</dbReference>
<dbReference type="SMART" id="SM00256">
    <property type="entry name" value="FBOX"/>
    <property type="match status" value="1"/>
</dbReference>
<dbReference type="PROSITE" id="PS50181">
    <property type="entry name" value="FBOX"/>
    <property type="match status" value="1"/>
</dbReference>
<evidence type="ECO:0000313" key="2">
    <source>
        <dbReference type="EMBL" id="KGN66126.1"/>
    </source>
</evidence>
<dbReference type="InterPro" id="IPR011043">
    <property type="entry name" value="Gal_Oxase/kelch_b-propeller"/>
</dbReference>
<gene>
    <name evidence="2" type="ORF">Csa_1G572960</name>
</gene>
<dbReference type="Gramene" id="KGN66126">
    <property type="protein sequence ID" value="KGN66126"/>
    <property type="gene ID" value="Csa_1G572960"/>
</dbReference>
<dbReference type="InterPro" id="IPR050796">
    <property type="entry name" value="SCF_F-box_component"/>
</dbReference>
<evidence type="ECO:0000313" key="3">
    <source>
        <dbReference type="Proteomes" id="UP000029981"/>
    </source>
</evidence>
<proteinExistence type="predicted"/>
<dbReference type="KEGG" id="csv:101213012"/>
<accession>A0A0A0M1M5</accession>
<dbReference type="InterPro" id="IPR036047">
    <property type="entry name" value="F-box-like_dom_sf"/>
</dbReference>
<dbReference type="InterPro" id="IPR001810">
    <property type="entry name" value="F-box_dom"/>
</dbReference>
<dbReference type="PANTHER" id="PTHR31672:SF13">
    <property type="entry name" value="F-BOX PROTEIN CPR30-LIKE"/>
    <property type="match status" value="1"/>
</dbReference>
<keyword evidence="3" id="KW-1185">Reference proteome</keyword>